<protein>
    <recommendedName>
        <fullName evidence="3">Phage portal protein</fullName>
    </recommendedName>
</protein>
<evidence type="ECO:0000313" key="1">
    <source>
        <dbReference type="EMBL" id="APX72716.1"/>
    </source>
</evidence>
<gene>
    <name evidence="1" type="ORF">BTM29_09205</name>
</gene>
<dbReference type="STRING" id="1847728.BTM29_09205"/>
<name>A0A1P8Q4D1_9LACO</name>
<dbReference type="AlphaFoldDB" id="A0A1P8Q4D1"/>
<dbReference type="InterPro" id="IPR014986">
    <property type="entry name" value="XkdN-like"/>
</dbReference>
<dbReference type="RefSeq" id="WP_076616491.1">
    <property type="nucleotide sequence ID" value="NZ_CP019323.1"/>
</dbReference>
<dbReference type="InterPro" id="IPR038559">
    <property type="entry name" value="XkdN-like_sf"/>
</dbReference>
<keyword evidence="2" id="KW-1185">Reference proteome</keyword>
<organism evidence="1 2">
    <name type="scientific">Companilactobacillus allii</name>
    <dbReference type="NCBI Taxonomy" id="1847728"/>
    <lineage>
        <taxon>Bacteria</taxon>
        <taxon>Bacillati</taxon>
        <taxon>Bacillota</taxon>
        <taxon>Bacilli</taxon>
        <taxon>Lactobacillales</taxon>
        <taxon>Lactobacillaceae</taxon>
        <taxon>Companilactobacillus</taxon>
    </lineage>
</organism>
<dbReference type="Pfam" id="PF08890">
    <property type="entry name" value="Phage_TAC_5"/>
    <property type="match status" value="1"/>
</dbReference>
<evidence type="ECO:0000313" key="2">
    <source>
        <dbReference type="Proteomes" id="UP000187499"/>
    </source>
</evidence>
<evidence type="ECO:0008006" key="3">
    <source>
        <dbReference type="Google" id="ProtNLM"/>
    </source>
</evidence>
<dbReference type="Proteomes" id="UP000187499">
    <property type="component" value="Chromosome"/>
</dbReference>
<dbReference type="OrthoDB" id="1807498at2"/>
<reference evidence="2" key="1">
    <citation type="submission" date="2016-12" db="EMBL/GenBank/DDBJ databases">
        <authorList>
            <person name="Jung M.Y."/>
            <person name="Lee S.H."/>
        </authorList>
    </citation>
    <scope>NUCLEOTIDE SEQUENCE [LARGE SCALE GENOMIC DNA]</scope>
    <source>
        <strain evidence="2">WiKim39</strain>
    </source>
</reference>
<dbReference type="Gene3D" id="3.30.2220.30">
    <property type="match status" value="1"/>
</dbReference>
<dbReference type="KEGG" id="lalw:BTM29_09205"/>
<accession>A0A1P8Q4D1</accession>
<proteinExistence type="predicted"/>
<dbReference type="EMBL" id="CP019323">
    <property type="protein sequence ID" value="APX72716.1"/>
    <property type="molecule type" value="Genomic_DNA"/>
</dbReference>
<sequence>MENVDTKPETKEIQFKRFKSPFVIKSLTEDENSVIQKDATRKTKDKQTRQIVSQLDQSKYADLMIVASVVSPDLNSEQIQKSWNCMADPVGVLKKMLRAGEYIELMQQVQELSGFDLEDVEDLKDEVKN</sequence>